<dbReference type="GO" id="GO:0016301">
    <property type="term" value="F:kinase activity"/>
    <property type="evidence" value="ECO:0007669"/>
    <property type="project" value="UniProtKB-KW"/>
</dbReference>
<dbReference type="Gene3D" id="1.10.510.10">
    <property type="entry name" value="Transferase(Phosphotransferase) domain 1"/>
    <property type="match status" value="1"/>
</dbReference>
<evidence type="ECO:0000313" key="2">
    <source>
        <dbReference type="EMBL" id="MBL0386664.1"/>
    </source>
</evidence>
<evidence type="ECO:0000313" key="3">
    <source>
        <dbReference type="Proteomes" id="UP000602284"/>
    </source>
</evidence>
<dbReference type="RefSeq" id="WP_201633552.1">
    <property type="nucleotide sequence ID" value="NZ_JAEQNB010000002.1"/>
</dbReference>
<evidence type="ECO:0000259" key="1">
    <source>
        <dbReference type="PROSITE" id="PS50011"/>
    </source>
</evidence>
<name>A0ABS1J8S3_9BACL</name>
<proteinExistence type="predicted"/>
<dbReference type="InterPro" id="IPR000719">
    <property type="entry name" value="Prot_kinase_dom"/>
</dbReference>
<dbReference type="Proteomes" id="UP000602284">
    <property type="component" value="Unassembled WGS sequence"/>
</dbReference>
<dbReference type="SMART" id="SM00219">
    <property type="entry name" value="TyrKc"/>
    <property type="match status" value="1"/>
</dbReference>
<keyword evidence="2" id="KW-0418">Kinase</keyword>
<sequence>MNFLGRVGFWFDVIRTWWLDRPFRPGRVLGRRYEIERCLGMGSYGISYLCRDRESGQRVVLKQVRPTRRHGAKGYPIFEYETTILESLQHPAIPRLFEKFRHRGHWFFAMEYMEGLNVEDAIFAEGLKFGERESLQMIRDLLEIVAYVHEQRIVHRDVRIPNVILQDGRLKLIDFGLARRLGDHPTQVAEDLRDYQIEKQIKREVEFRSDFYSMGHFLLFLLYTSFEPATEEERSWEEELDLHPLTKSLLKRMLQLETPHFVHANELAAALEEAIRETEASS</sequence>
<keyword evidence="2" id="KW-0808">Transferase</keyword>
<feature type="domain" description="Protein kinase" evidence="1">
    <location>
        <begin position="33"/>
        <end position="282"/>
    </location>
</feature>
<accession>A0ABS1J8S3</accession>
<protein>
    <submittedName>
        <fullName evidence="2">Protein kinase</fullName>
    </submittedName>
</protein>
<dbReference type="SUPFAM" id="SSF56112">
    <property type="entry name" value="Protein kinase-like (PK-like)"/>
    <property type="match status" value="1"/>
</dbReference>
<dbReference type="InterPro" id="IPR020635">
    <property type="entry name" value="Tyr_kinase_cat_dom"/>
</dbReference>
<dbReference type="PROSITE" id="PS50011">
    <property type="entry name" value="PROTEIN_KINASE_DOM"/>
    <property type="match status" value="1"/>
</dbReference>
<organism evidence="2 3">
    <name type="scientific">Tumebacillus amylolyticus</name>
    <dbReference type="NCBI Taxonomy" id="2801339"/>
    <lineage>
        <taxon>Bacteria</taxon>
        <taxon>Bacillati</taxon>
        <taxon>Bacillota</taxon>
        <taxon>Bacilli</taxon>
        <taxon>Bacillales</taxon>
        <taxon>Alicyclobacillaceae</taxon>
        <taxon>Tumebacillus</taxon>
    </lineage>
</organism>
<gene>
    <name evidence="2" type="ORF">JJB07_08370</name>
</gene>
<reference evidence="2 3" key="1">
    <citation type="submission" date="2021-01" db="EMBL/GenBank/DDBJ databases">
        <title>Tumebacillus sp. strain ITR2 16S ribosomal RNA gene Genome sequencing and assembly.</title>
        <authorList>
            <person name="Kang M."/>
        </authorList>
    </citation>
    <scope>NUCLEOTIDE SEQUENCE [LARGE SCALE GENOMIC DNA]</scope>
    <source>
        <strain evidence="2 3">ITR2</strain>
    </source>
</reference>
<keyword evidence="3" id="KW-1185">Reference proteome</keyword>
<dbReference type="Pfam" id="PF00069">
    <property type="entry name" value="Pkinase"/>
    <property type="match status" value="1"/>
</dbReference>
<dbReference type="EMBL" id="JAEQNB010000002">
    <property type="protein sequence ID" value="MBL0386664.1"/>
    <property type="molecule type" value="Genomic_DNA"/>
</dbReference>
<comment type="caution">
    <text evidence="2">The sequence shown here is derived from an EMBL/GenBank/DDBJ whole genome shotgun (WGS) entry which is preliminary data.</text>
</comment>
<dbReference type="InterPro" id="IPR011009">
    <property type="entry name" value="Kinase-like_dom_sf"/>
</dbReference>
<dbReference type="PANTHER" id="PTHR24347">
    <property type="entry name" value="SERINE/THREONINE-PROTEIN KINASE"/>
    <property type="match status" value="1"/>
</dbReference>